<evidence type="ECO:0000313" key="3">
    <source>
        <dbReference type="Proteomes" id="UP000585507"/>
    </source>
</evidence>
<dbReference type="EMBL" id="JACHBK010000010">
    <property type="protein sequence ID" value="MBB5537678.1"/>
    <property type="molecule type" value="Genomic_DNA"/>
</dbReference>
<evidence type="ECO:0000313" key="2">
    <source>
        <dbReference type="EMBL" id="MBB5537678.1"/>
    </source>
</evidence>
<protein>
    <submittedName>
        <fullName evidence="2">Uncharacterized protein</fullName>
    </submittedName>
</protein>
<keyword evidence="3" id="KW-1185">Reference proteome</keyword>
<gene>
    <name evidence="2" type="ORF">GGD55_004398</name>
</gene>
<evidence type="ECO:0000256" key="1">
    <source>
        <dbReference type="SAM" id="MobiDB-lite"/>
    </source>
</evidence>
<comment type="caution">
    <text evidence="2">The sequence shown here is derived from an EMBL/GenBank/DDBJ whole genome shotgun (WGS) entry which is preliminary data.</text>
</comment>
<accession>A0A7W8XBF6</accession>
<dbReference type="AlphaFoldDB" id="A0A7W8XBF6"/>
<organism evidence="2 3">
    <name type="scientific">Rhizobium giardinii</name>
    <dbReference type="NCBI Taxonomy" id="56731"/>
    <lineage>
        <taxon>Bacteria</taxon>
        <taxon>Pseudomonadati</taxon>
        <taxon>Pseudomonadota</taxon>
        <taxon>Alphaproteobacteria</taxon>
        <taxon>Hyphomicrobiales</taxon>
        <taxon>Rhizobiaceae</taxon>
        <taxon>Rhizobium/Agrobacterium group</taxon>
        <taxon>Rhizobium</taxon>
    </lineage>
</organism>
<dbReference type="RefSeq" id="WP_018325810.1">
    <property type="nucleotide sequence ID" value="NZ_JACHBK010000010.1"/>
</dbReference>
<sequence length="139" mass="15305">MSTKFSFGRPISPSDFKTIQSVLDQADCDASSIASAQPRFDKTALLMMKPFLSGKCAYSRTAQVEYSFDQTQDKAVLHNIPRYAIQRPPGTLSKSPVRGSPPPEADDVDVQAWENEGGAVNRSRARRPFRSDGRIVLAV</sequence>
<proteinExistence type="predicted"/>
<name>A0A7W8XBF6_9HYPH</name>
<dbReference type="Proteomes" id="UP000585507">
    <property type="component" value="Unassembled WGS sequence"/>
</dbReference>
<feature type="region of interest" description="Disordered" evidence="1">
    <location>
        <begin position="86"/>
        <end position="109"/>
    </location>
</feature>
<reference evidence="2 3" key="1">
    <citation type="submission" date="2020-08" db="EMBL/GenBank/DDBJ databases">
        <title>Genomic Encyclopedia of Type Strains, Phase IV (KMG-V): Genome sequencing to study the core and pangenomes of soil and plant-associated prokaryotes.</title>
        <authorList>
            <person name="Whitman W."/>
        </authorList>
    </citation>
    <scope>NUCLEOTIDE SEQUENCE [LARGE SCALE GENOMIC DNA]</scope>
    <source>
        <strain evidence="2 3">SEMIA 4084</strain>
    </source>
</reference>